<feature type="compositionally biased region" description="Low complexity" evidence="11">
    <location>
        <begin position="596"/>
        <end position="618"/>
    </location>
</feature>
<feature type="region of interest" description="Disordered" evidence="11">
    <location>
        <begin position="595"/>
        <end position="618"/>
    </location>
</feature>
<name>A0AAV5RE35_PICKL</name>
<dbReference type="AlphaFoldDB" id="A0AAV5RE35"/>
<comment type="caution">
    <text evidence="13">The sequence shown here is derived from an EMBL/GenBank/DDBJ whole genome shotgun (WGS) entry which is preliminary data.</text>
</comment>
<dbReference type="GO" id="GO:0005524">
    <property type="term" value="F:ATP binding"/>
    <property type="evidence" value="ECO:0007669"/>
    <property type="project" value="UniProtKB-UniRule"/>
</dbReference>
<dbReference type="Proteomes" id="UP001378960">
    <property type="component" value="Unassembled WGS sequence"/>
</dbReference>
<protein>
    <recommendedName>
        <fullName evidence="2">non-specific serine/threonine protein kinase</fullName>
        <ecNumber evidence="2">2.7.11.1</ecNumber>
    </recommendedName>
</protein>
<dbReference type="InterPro" id="IPR011009">
    <property type="entry name" value="Kinase-like_dom_sf"/>
</dbReference>
<keyword evidence="7 10" id="KW-0067">ATP-binding</keyword>
<proteinExistence type="inferred from homology"/>
<evidence type="ECO:0000256" key="4">
    <source>
        <dbReference type="ARBA" id="ARBA00022679"/>
    </source>
</evidence>
<dbReference type="PANTHER" id="PTHR48012:SF10">
    <property type="entry name" value="FI20177P1"/>
    <property type="match status" value="1"/>
</dbReference>
<evidence type="ECO:0000256" key="9">
    <source>
        <dbReference type="ARBA" id="ARBA00048679"/>
    </source>
</evidence>
<comment type="catalytic activity">
    <reaction evidence="8">
        <text>L-threonyl-[protein] + ATP = O-phospho-L-threonyl-[protein] + ADP + H(+)</text>
        <dbReference type="Rhea" id="RHEA:46608"/>
        <dbReference type="Rhea" id="RHEA-COMP:11060"/>
        <dbReference type="Rhea" id="RHEA-COMP:11605"/>
        <dbReference type="ChEBI" id="CHEBI:15378"/>
        <dbReference type="ChEBI" id="CHEBI:30013"/>
        <dbReference type="ChEBI" id="CHEBI:30616"/>
        <dbReference type="ChEBI" id="CHEBI:61977"/>
        <dbReference type="ChEBI" id="CHEBI:456216"/>
        <dbReference type="EC" id="2.7.11.1"/>
    </reaction>
</comment>
<dbReference type="GO" id="GO:0030447">
    <property type="term" value="P:filamentous growth"/>
    <property type="evidence" value="ECO:0007669"/>
    <property type="project" value="UniProtKB-ARBA"/>
</dbReference>
<evidence type="ECO:0000256" key="1">
    <source>
        <dbReference type="ARBA" id="ARBA00008874"/>
    </source>
</evidence>
<dbReference type="Pfam" id="PF00069">
    <property type="entry name" value="Pkinase"/>
    <property type="match status" value="1"/>
</dbReference>
<dbReference type="InterPro" id="IPR050629">
    <property type="entry name" value="STE20/SPS1-PAK"/>
</dbReference>
<feature type="compositionally biased region" description="Basic and acidic residues" evidence="11">
    <location>
        <begin position="968"/>
        <end position="981"/>
    </location>
</feature>
<dbReference type="InterPro" id="IPR000719">
    <property type="entry name" value="Prot_kinase_dom"/>
</dbReference>
<dbReference type="PROSITE" id="PS00107">
    <property type="entry name" value="PROTEIN_KINASE_ATP"/>
    <property type="match status" value="1"/>
</dbReference>
<keyword evidence="6 13" id="KW-0418">Kinase</keyword>
<evidence type="ECO:0000256" key="5">
    <source>
        <dbReference type="ARBA" id="ARBA00022741"/>
    </source>
</evidence>
<accession>A0AAV5RE35</accession>
<evidence type="ECO:0000256" key="11">
    <source>
        <dbReference type="SAM" id="MobiDB-lite"/>
    </source>
</evidence>
<gene>
    <name evidence="13" type="ORF">DAPK24_055860</name>
</gene>
<dbReference type="SUPFAM" id="SSF56112">
    <property type="entry name" value="Protein kinase-like (PK-like)"/>
    <property type="match status" value="1"/>
</dbReference>
<feature type="compositionally biased region" description="Low complexity" evidence="11">
    <location>
        <begin position="950"/>
        <end position="967"/>
    </location>
</feature>
<feature type="compositionally biased region" description="Low complexity" evidence="11">
    <location>
        <begin position="908"/>
        <end position="927"/>
    </location>
</feature>
<dbReference type="InterPro" id="IPR008271">
    <property type="entry name" value="Ser/Thr_kinase_AS"/>
</dbReference>
<feature type="domain" description="Protein kinase" evidence="12">
    <location>
        <begin position="11"/>
        <end position="264"/>
    </location>
</feature>
<feature type="region of interest" description="Disordered" evidence="11">
    <location>
        <begin position="908"/>
        <end position="928"/>
    </location>
</feature>
<dbReference type="EMBL" id="BTGB01000009">
    <property type="protein sequence ID" value="GMM48988.1"/>
    <property type="molecule type" value="Genomic_DNA"/>
</dbReference>
<feature type="region of interest" description="Disordered" evidence="11">
    <location>
        <begin position="950"/>
        <end position="981"/>
    </location>
</feature>
<feature type="compositionally biased region" description="Low complexity" evidence="11">
    <location>
        <begin position="831"/>
        <end position="852"/>
    </location>
</feature>
<evidence type="ECO:0000256" key="8">
    <source>
        <dbReference type="ARBA" id="ARBA00047899"/>
    </source>
</evidence>
<keyword evidence="4" id="KW-0808">Transferase</keyword>
<comment type="catalytic activity">
    <reaction evidence="9">
        <text>L-seryl-[protein] + ATP = O-phospho-L-seryl-[protein] + ADP + H(+)</text>
        <dbReference type="Rhea" id="RHEA:17989"/>
        <dbReference type="Rhea" id="RHEA-COMP:9863"/>
        <dbReference type="Rhea" id="RHEA-COMP:11604"/>
        <dbReference type="ChEBI" id="CHEBI:15378"/>
        <dbReference type="ChEBI" id="CHEBI:29999"/>
        <dbReference type="ChEBI" id="CHEBI:30616"/>
        <dbReference type="ChEBI" id="CHEBI:83421"/>
        <dbReference type="ChEBI" id="CHEBI:456216"/>
        <dbReference type="EC" id="2.7.11.1"/>
    </reaction>
</comment>
<keyword evidence="3 13" id="KW-0723">Serine/threonine-protein kinase</keyword>
<evidence type="ECO:0000256" key="10">
    <source>
        <dbReference type="PROSITE-ProRule" id="PRU10141"/>
    </source>
</evidence>
<evidence type="ECO:0000256" key="2">
    <source>
        <dbReference type="ARBA" id="ARBA00012513"/>
    </source>
</evidence>
<feature type="binding site" evidence="10">
    <location>
        <position position="40"/>
    </location>
    <ligand>
        <name>ATP</name>
        <dbReference type="ChEBI" id="CHEBI:30616"/>
    </ligand>
</feature>
<evidence type="ECO:0000256" key="3">
    <source>
        <dbReference type="ARBA" id="ARBA00022527"/>
    </source>
</evidence>
<keyword evidence="5 10" id="KW-0547">Nucleotide-binding</keyword>
<dbReference type="PROSITE" id="PS00108">
    <property type="entry name" value="PROTEIN_KINASE_ST"/>
    <property type="match status" value="1"/>
</dbReference>
<evidence type="ECO:0000313" key="14">
    <source>
        <dbReference type="Proteomes" id="UP001378960"/>
    </source>
</evidence>
<dbReference type="EC" id="2.7.11.1" evidence="2"/>
<evidence type="ECO:0000256" key="7">
    <source>
        <dbReference type="ARBA" id="ARBA00022840"/>
    </source>
</evidence>
<dbReference type="GO" id="GO:0005737">
    <property type="term" value="C:cytoplasm"/>
    <property type="evidence" value="ECO:0007669"/>
    <property type="project" value="TreeGrafter"/>
</dbReference>
<dbReference type="FunFam" id="1.10.510.10:FF:000499">
    <property type="entry name" value="Serine/threonine-protein kinase KIC1"/>
    <property type="match status" value="1"/>
</dbReference>
<dbReference type="PROSITE" id="PS50011">
    <property type="entry name" value="PROTEIN_KINASE_DOM"/>
    <property type="match status" value="1"/>
</dbReference>
<reference evidence="13 14" key="1">
    <citation type="journal article" date="2023" name="Elife">
        <title>Identification of key yeast species and microbe-microbe interactions impacting larval growth of Drosophila in the wild.</title>
        <authorList>
            <person name="Mure A."/>
            <person name="Sugiura Y."/>
            <person name="Maeda R."/>
            <person name="Honda K."/>
            <person name="Sakurai N."/>
            <person name="Takahashi Y."/>
            <person name="Watada M."/>
            <person name="Katoh T."/>
            <person name="Gotoh A."/>
            <person name="Gotoh Y."/>
            <person name="Taniguchi I."/>
            <person name="Nakamura K."/>
            <person name="Hayashi T."/>
            <person name="Katayama T."/>
            <person name="Uemura T."/>
            <person name="Hattori Y."/>
        </authorList>
    </citation>
    <scope>NUCLEOTIDE SEQUENCE [LARGE SCALE GENOMIC DNA]</scope>
    <source>
        <strain evidence="13 14">PK-24</strain>
    </source>
</reference>
<evidence type="ECO:0000256" key="6">
    <source>
        <dbReference type="ARBA" id="ARBA00022777"/>
    </source>
</evidence>
<sequence length="1072" mass="120028">MSSKKSVSQKYKLLEVIGRGKFGTVHKAIDVDSKHLIAIKILNLDTDNEEVKDIQQEIGFLSKLKTAPNITHYFGSYLNGHKLWILMDYCAGGSVRTLLKPGPLNEKYISIISRELFIALQFIHENGVIHRDIKAANILISKDGKVKLCDFGVAAQLTSSKVKRTTMAGTPYWMAPEVIREGATYNSKADVWSAGITIYEMATGNPPYSDKDALRVMQIITQHEPPRLEGRQYSALQKEIIALCLEEDPELRPSAETILKSKFIKSSKTLPTTTLKEVIGKYLVWRDNRNKSISKQNNSNLSNTNLENANVESNRLNIPENKISHHQTPSMVSLSESYISMDDSENIKWDFDSLKSTEYIIENDIVLQNDDNFKFEDSEFDINNNHATKDFTRDFTTSPYNKTFTIGNTLMNGIHNDSRITTASGTASASTTQIDSIINSFDQVPKIINPPKSLVDLFPESSSNNNNNSNNNNYSGIYNQDSTNSIHLNNAIIDRNTDKNIIDNNDHPNGFNNNERKNSRVEIQNYPEIDHNGSYYQHNDELKKELLGNNSSFNQMRQPQITSPLISIEIPNMDNIENEIQEREKQRSRAATVTLNNNNNNNNNSNNNMNINNNNINSNSNTHIVNPIDKPDLGTHLRYESDQPLPMRKPTISLAYNRTPSPARMLEQINTNLLPNSQEQTSPLHMKPLPISAQPLLQPINGTLKGKPQINLSNISNHKAVSNNGPQTAPVVSSSNAELFDSALKSRNQIRIQMPVPMSATASSFPNINSNNNNIINSNNTIEKNQFGFEINSASTVPMAMTPVTERSQLGHSTPEKELYKREISTEGHFNNSNSTNSSFSLNTNTNTTSKSINSENIMKNEPTIKKIPSTTKHVISPSSNLKNSVKSNTNISNMNINMNLLGNKSNSASVSTLNSTNNRNNDSTTNLERKMSVDSNLKFQPSLIYPQQLNQQNNENENPNSFSNLNDGRKDKDKENDNEKTITGLGMMRINDSGNVSPMKAASHYDNKKEYTLQKCVKSSQKSLEKISNHCITLTGIDTNNTLSNALYINEIESMLDNMNSVLDVIVDELK</sequence>
<keyword evidence="14" id="KW-1185">Reference proteome</keyword>
<evidence type="ECO:0000259" key="12">
    <source>
        <dbReference type="PROSITE" id="PS50011"/>
    </source>
</evidence>
<dbReference type="PANTHER" id="PTHR48012">
    <property type="entry name" value="STERILE20-LIKE KINASE, ISOFORM B-RELATED"/>
    <property type="match status" value="1"/>
</dbReference>
<dbReference type="Gene3D" id="1.10.510.10">
    <property type="entry name" value="Transferase(Phosphotransferase) domain 1"/>
    <property type="match status" value="1"/>
</dbReference>
<organism evidence="13 14">
    <name type="scientific">Pichia kluyveri</name>
    <name type="common">Yeast</name>
    <dbReference type="NCBI Taxonomy" id="36015"/>
    <lineage>
        <taxon>Eukaryota</taxon>
        <taxon>Fungi</taxon>
        <taxon>Dikarya</taxon>
        <taxon>Ascomycota</taxon>
        <taxon>Saccharomycotina</taxon>
        <taxon>Pichiomycetes</taxon>
        <taxon>Pichiales</taxon>
        <taxon>Pichiaceae</taxon>
        <taxon>Pichia</taxon>
    </lineage>
</organism>
<feature type="region of interest" description="Disordered" evidence="11">
    <location>
        <begin position="827"/>
        <end position="852"/>
    </location>
</feature>
<dbReference type="GO" id="GO:0004674">
    <property type="term" value="F:protein serine/threonine kinase activity"/>
    <property type="evidence" value="ECO:0007669"/>
    <property type="project" value="UniProtKB-KW"/>
</dbReference>
<comment type="similarity">
    <text evidence="1">Belongs to the protein kinase superfamily. STE Ser/Thr protein kinase family. STE20 subfamily.</text>
</comment>
<dbReference type="SMART" id="SM00220">
    <property type="entry name" value="S_TKc"/>
    <property type="match status" value="1"/>
</dbReference>
<dbReference type="InterPro" id="IPR017441">
    <property type="entry name" value="Protein_kinase_ATP_BS"/>
</dbReference>
<evidence type="ECO:0000313" key="13">
    <source>
        <dbReference type="EMBL" id="GMM48988.1"/>
    </source>
</evidence>